<dbReference type="CDD" id="cd00916">
    <property type="entry name" value="Npc2_like"/>
    <property type="match status" value="1"/>
</dbReference>
<evidence type="ECO:0000256" key="2">
    <source>
        <dbReference type="ARBA" id="ARBA00006370"/>
    </source>
</evidence>
<dbReference type="Pfam" id="PF02221">
    <property type="entry name" value="E1_DerP2_DerF2"/>
    <property type="match status" value="1"/>
</dbReference>
<comment type="subcellular location">
    <subcellularLocation>
        <location evidence="1">Secreted</location>
    </subcellularLocation>
</comment>
<comment type="similarity">
    <text evidence="2">Belongs to the NPC2 family.</text>
</comment>
<dbReference type="HOGENOM" id="CLU_109192_1_0_1"/>
<dbReference type="PANTHER" id="PTHR11306:SF68">
    <property type="entry name" value="NPC INTRACELLULAR CHOLESTEROL TRANSPORTER 2"/>
    <property type="match status" value="1"/>
</dbReference>
<reference evidence="12 13" key="1">
    <citation type="journal article" date="2011" name="Proc. Natl. Acad. Sci. U.S.A.">
        <title>Genetic diversity and population structure of the endangered marsupial Sarcophilus harrisii (Tasmanian devil).</title>
        <authorList>
            <person name="Miller W."/>
            <person name="Hayes V.M."/>
            <person name="Ratan A."/>
            <person name="Petersen D.C."/>
            <person name="Wittekindt N.E."/>
            <person name="Miller J."/>
            <person name="Walenz B."/>
            <person name="Knight J."/>
            <person name="Qi J."/>
            <person name="Zhao F."/>
            <person name="Wang Q."/>
            <person name="Bedoya-Reina O.C."/>
            <person name="Katiyar N."/>
            <person name="Tomsho L.P."/>
            <person name="Kasson L.M."/>
            <person name="Hardie R.A."/>
            <person name="Woodbridge P."/>
            <person name="Tindall E.A."/>
            <person name="Bertelsen M.F."/>
            <person name="Dixon D."/>
            <person name="Pyecroft S."/>
            <person name="Helgen K.M."/>
            <person name="Lesk A.M."/>
            <person name="Pringle T.H."/>
            <person name="Patterson N."/>
            <person name="Zhang Y."/>
            <person name="Kreiss A."/>
            <person name="Woods G.M."/>
            <person name="Jones M.E."/>
            <person name="Schuster S.C."/>
        </authorList>
    </citation>
    <scope>NUCLEOTIDE SEQUENCE [LARGE SCALE GENOMIC DNA]</scope>
</reference>
<gene>
    <name evidence="12" type="primary">NPC2</name>
</gene>
<reference evidence="12" key="2">
    <citation type="submission" date="2025-08" db="UniProtKB">
        <authorList>
            <consortium name="Ensembl"/>
        </authorList>
    </citation>
    <scope>IDENTIFICATION</scope>
</reference>
<dbReference type="Proteomes" id="UP000007648">
    <property type="component" value="Unassembled WGS sequence"/>
</dbReference>
<feature type="compositionally biased region" description="Basic and acidic residues" evidence="10">
    <location>
        <begin position="1"/>
        <end position="15"/>
    </location>
</feature>
<dbReference type="STRING" id="9305.ENSSHAP00000022112"/>
<protein>
    <recommendedName>
        <fullName evidence="3">NPC intracellular cholesterol transporter 2</fullName>
    </recommendedName>
    <alternativeName>
        <fullName evidence="7">Epididymal secretory protein E1</fullName>
    </alternativeName>
</protein>
<dbReference type="SMART" id="SM00737">
    <property type="entry name" value="ML"/>
    <property type="match status" value="1"/>
</dbReference>
<dbReference type="InterPro" id="IPR033916">
    <property type="entry name" value="ML_Npc2-like"/>
</dbReference>
<dbReference type="AlphaFoldDB" id="G3X357"/>
<evidence type="ECO:0000256" key="9">
    <source>
        <dbReference type="ARBA" id="ARBA00046531"/>
    </source>
</evidence>
<evidence type="ECO:0000313" key="13">
    <source>
        <dbReference type="Proteomes" id="UP000007648"/>
    </source>
</evidence>
<evidence type="ECO:0000256" key="6">
    <source>
        <dbReference type="ARBA" id="ARBA00023157"/>
    </source>
</evidence>
<evidence type="ECO:0000259" key="11">
    <source>
        <dbReference type="SMART" id="SM00737"/>
    </source>
</evidence>
<proteinExistence type="inferred from homology"/>
<evidence type="ECO:0000256" key="5">
    <source>
        <dbReference type="ARBA" id="ARBA00022729"/>
    </source>
</evidence>
<dbReference type="InterPro" id="IPR003172">
    <property type="entry name" value="ML_dom"/>
</dbReference>
<dbReference type="GeneTree" id="ENSGT00390000006223"/>
<evidence type="ECO:0000256" key="8">
    <source>
        <dbReference type="ARBA" id="ARBA00045538"/>
    </source>
</evidence>
<keyword evidence="6" id="KW-1015">Disulfide bond</keyword>
<dbReference type="Ensembl" id="ENSSHAT00000022289.2">
    <property type="protein sequence ID" value="ENSSHAP00000022112.2"/>
    <property type="gene ID" value="ENSSHAG00000018714.2"/>
</dbReference>
<accession>G3X357</accession>
<dbReference type="FunFam" id="2.60.40.770:FF:000001">
    <property type="entry name" value="NPC intracellular cholesterol transporter 2"/>
    <property type="match status" value="1"/>
</dbReference>
<dbReference type="GO" id="GO:0033344">
    <property type="term" value="P:cholesterol efflux"/>
    <property type="evidence" value="ECO:0007669"/>
    <property type="project" value="TreeGrafter"/>
</dbReference>
<dbReference type="InterPro" id="IPR039670">
    <property type="entry name" value="NPC2-like"/>
</dbReference>
<comment type="subunit">
    <text evidence="9">Interacts with NPC1 (via the second lumenal domain) in a cholestrol-dependent manner. Interacts with NUS1/NgBR, the interaction stabilizes NCP2 and regulates cholesterol trafficking. Interacts with DHDDS. Interacts with NEDD4L (via C2 domain). Interacts with NPC1L1.</text>
</comment>
<dbReference type="GO" id="GO:0005576">
    <property type="term" value="C:extracellular region"/>
    <property type="evidence" value="ECO:0007669"/>
    <property type="project" value="UniProtKB-SubCell"/>
</dbReference>
<evidence type="ECO:0000256" key="4">
    <source>
        <dbReference type="ARBA" id="ARBA00022525"/>
    </source>
</evidence>
<dbReference type="InterPro" id="IPR014756">
    <property type="entry name" value="Ig_E-set"/>
</dbReference>
<evidence type="ECO:0000313" key="12">
    <source>
        <dbReference type="Ensembl" id="ENSSHAP00000022112.2"/>
    </source>
</evidence>
<organism evidence="12 13">
    <name type="scientific">Sarcophilus harrisii</name>
    <name type="common">Tasmanian devil</name>
    <name type="synonym">Sarcophilus laniarius</name>
    <dbReference type="NCBI Taxonomy" id="9305"/>
    <lineage>
        <taxon>Eukaryota</taxon>
        <taxon>Metazoa</taxon>
        <taxon>Chordata</taxon>
        <taxon>Craniata</taxon>
        <taxon>Vertebrata</taxon>
        <taxon>Euteleostomi</taxon>
        <taxon>Mammalia</taxon>
        <taxon>Metatheria</taxon>
        <taxon>Dasyuromorphia</taxon>
        <taxon>Dasyuridae</taxon>
        <taxon>Sarcophilus</taxon>
    </lineage>
</organism>
<feature type="domain" description="MD-2-related lipid-recognition" evidence="11">
    <location>
        <begin position="138"/>
        <end position="259"/>
    </location>
</feature>
<evidence type="ECO:0000256" key="10">
    <source>
        <dbReference type="SAM" id="MobiDB-lite"/>
    </source>
</evidence>
<dbReference type="GO" id="GO:0032367">
    <property type="term" value="P:intracellular cholesterol transport"/>
    <property type="evidence" value="ECO:0007669"/>
    <property type="project" value="InterPro"/>
</dbReference>
<comment type="function">
    <text evidence="8">Intracellular cholesterol transporter which acts in concert with NPC1 and plays an important role in the egress of cholesterol from the lysosomal compartment. Unesterified cholesterol that has been released from LDLs in the lumen of the late endosomes/lysosomes is transferred by NPC2 to the cholesterol-binding pocket in the N-terminal domain of NPC1. May bind and mobilize cholesterol that is associated with membranes. NPC2 binds cholesterol with a 1:1 stoichiometry. Can bind a variety of sterols, including lathosterol, desmosterol and the plant sterols stigmasterol and beta-sitosterol. The secreted form of NCP2 regulates biliary cholesterol secretion via stimulation of ABCG5/ABCG8-mediated cholesterol transport.</text>
</comment>
<keyword evidence="5" id="KW-0732">Signal</keyword>
<keyword evidence="13" id="KW-1185">Reference proteome</keyword>
<name>G3X357_SARHA</name>
<dbReference type="Gene3D" id="2.60.40.770">
    <property type="match status" value="1"/>
</dbReference>
<evidence type="ECO:0000256" key="3">
    <source>
        <dbReference type="ARBA" id="ARBA00021477"/>
    </source>
</evidence>
<dbReference type="GO" id="GO:0015485">
    <property type="term" value="F:cholesterol binding"/>
    <property type="evidence" value="ECO:0007669"/>
    <property type="project" value="TreeGrafter"/>
</dbReference>
<dbReference type="FunCoup" id="G3X357">
    <property type="interactions" value="829"/>
</dbReference>
<dbReference type="SUPFAM" id="SSF81296">
    <property type="entry name" value="E set domains"/>
    <property type="match status" value="1"/>
</dbReference>
<reference evidence="12" key="3">
    <citation type="submission" date="2025-09" db="UniProtKB">
        <authorList>
            <consortium name="Ensembl"/>
        </authorList>
    </citation>
    <scope>IDENTIFICATION</scope>
</reference>
<dbReference type="InParanoid" id="G3X357"/>
<dbReference type="eggNOG" id="KOG4063">
    <property type="taxonomic scope" value="Eukaryota"/>
</dbReference>
<keyword evidence="4" id="KW-0964">Secreted</keyword>
<feature type="region of interest" description="Disordered" evidence="10">
    <location>
        <begin position="1"/>
        <end position="23"/>
    </location>
</feature>
<sequence length="262" mass="28439">MRLVRMPEARTDKTKPGGGGGGEYFQNLNNFISQDLKLDKEDLSGGGARPVTPERRASWRRVGGAWPWPTWAGLGPRGLAFGLGPAHRVYPVTVRFSAGSRFLSAVARSLSAMAPFSSASVLLFLTLGVAVLAEPVHFLDCGSTAGQVKEVAVFPCSVQPCRLQKGVSYVVNVTFVSNVWSQNTTASVHGIILGVPVPFPIPQPDGCKSGINCPIEKGKTYNYLNKLPVKSEYPNIKLVVQWELLDDKSNIVFCWKIPIEIV</sequence>
<dbReference type="PANTHER" id="PTHR11306">
    <property type="entry name" value="NIEMANN PICK TYPE C2 PROTEIN NPC2-RELATED"/>
    <property type="match status" value="1"/>
</dbReference>
<evidence type="ECO:0000256" key="7">
    <source>
        <dbReference type="ARBA" id="ARBA00032516"/>
    </source>
</evidence>
<evidence type="ECO:0000256" key="1">
    <source>
        <dbReference type="ARBA" id="ARBA00004613"/>
    </source>
</evidence>